<feature type="repeat" description="WD" evidence="3">
    <location>
        <begin position="877"/>
        <end position="918"/>
    </location>
</feature>
<keyword evidence="1 3" id="KW-0853">WD repeat</keyword>
<dbReference type="Pfam" id="PF00400">
    <property type="entry name" value="WD40"/>
    <property type="match status" value="11"/>
</dbReference>
<dbReference type="Gene3D" id="2.130.10.10">
    <property type="entry name" value="YVTN repeat-like/Quinoprotein amine dehydrogenase"/>
    <property type="match status" value="5"/>
</dbReference>
<reference evidence="6 7" key="1">
    <citation type="submission" date="2024-09" db="EMBL/GenBank/DDBJ databases">
        <authorList>
            <person name="Sun Q."/>
            <person name="Mori K."/>
        </authorList>
    </citation>
    <scope>NUCLEOTIDE SEQUENCE [LARGE SCALE GENOMIC DNA]</scope>
    <source>
        <strain evidence="6 7">TBRC 1432</strain>
    </source>
</reference>
<dbReference type="RefSeq" id="WP_273942506.1">
    <property type="nucleotide sequence ID" value="NZ_CP097263.1"/>
</dbReference>
<dbReference type="PROSITE" id="PS50294">
    <property type="entry name" value="WD_REPEATS_REGION"/>
    <property type="match status" value="9"/>
</dbReference>
<dbReference type="SMART" id="SM00320">
    <property type="entry name" value="WD40"/>
    <property type="match status" value="13"/>
</dbReference>
<dbReference type="PANTHER" id="PTHR22847:SF637">
    <property type="entry name" value="WD REPEAT DOMAIN 5B"/>
    <property type="match status" value="1"/>
</dbReference>
<dbReference type="Gene3D" id="3.40.50.300">
    <property type="entry name" value="P-loop containing nucleotide triphosphate hydrolases"/>
    <property type="match status" value="1"/>
</dbReference>
<dbReference type="PROSITE" id="PS00678">
    <property type="entry name" value="WD_REPEATS_1"/>
    <property type="match status" value="7"/>
</dbReference>
<evidence type="ECO:0000313" key="6">
    <source>
        <dbReference type="EMBL" id="MFC0541480.1"/>
    </source>
</evidence>
<dbReference type="InterPro" id="IPR020472">
    <property type="entry name" value="WD40_PAC1"/>
</dbReference>
<feature type="repeat" description="WD" evidence="3">
    <location>
        <begin position="795"/>
        <end position="828"/>
    </location>
</feature>
<feature type="repeat" description="WD" evidence="3">
    <location>
        <begin position="1102"/>
        <end position="1135"/>
    </location>
</feature>
<accession>A0ABV6MMG3</accession>
<dbReference type="InterPro" id="IPR036322">
    <property type="entry name" value="WD40_repeat_dom_sf"/>
</dbReference>
<keyword evidence="7" id="KW-1185">Reference proteome</keyword>
<evidence type="ECO:0000259" key="5">
    <source>
        <dbReference type="SMART" id="SM00530"/>
    </source>
</evidence>
<dbReference type="InterPro" id="IPR027417">
    <property type="entry name" value="P-loop_NTPase"/>
</dbReference>
<feature type="repeat" description="WD" evidence="3">
    <location>
        <begin position="1025"/>
        <end position="1057"/>
    </location>
</feature>
<gene>
    <name evidence="6" type="ORF">ACFFH7_08295</name>
</gene>
<dbReference type="EMBL" id="JBHLUD010000002">
    <property type="protein sequence ID" value="MFC0541480.1"/>
    <property type="molecule type" value="Genomic_DNA"/>
</dbReference>
<feature type="repeat" description="WD" evidence="3">
    <location>
        <begin position="572"/>
        <end position="604"/>
    </location>
</feature>
<keyword evidence="4" id="KW-1133">Transmembrane helix</keyword>
<protein>
    <recommendedName>
        <fullName evidence="5">HTH cro/C1-type domain-containing protein</fullName>
    </recommendedName>
</protein>
<dbReference type="InterPro" id="IPR011047">
    <property type="entry name" value="Quinoprotein_ADH-like_sf"/>
</dbReference>
<dbReference type="SMART" id="SM00530">
    <property type="entry name" value="HTH_XRE"/>
    <property type="match status" value="1"/>
</dbReference>
<feature type="repeat" description="WD" evidence="3">
    <location>
        <begin position="846"/>
        <end position="872"/>
    </location>
</feature>
<evidence type="ECO:0000256" key="4">
    <source>
        <dbReference type="SAM" id="Phobius"/>
    </source>
</evidence>
<evidence type="ECO:0000256" key="2">
    <source>
        <dbReference type="ARBA" id="ARBA00022737"/>
    </source>
</evidence>
<keyword evidence="4" id="KW-0812">Transmembrane</keyword>
<feature type="repeat" description="WD" evidence="3">
    <location>
        <begin position="706"/>
        <end position="740"/>
    </location>
</feature>
<dbReference type="InterPro" id="IPR049052">
    <property type="entry name" value="nSTAND1"/>
</dbReference>
<dbReference type="Pfam" id="PF20703">
    <property type="entry name" value="nSTAND1"/>
    <property type="match status" value="1"/>
</dbReference>
<evidence type="ECO:0000256" key="1">
    <source>
        <dbReference type="ARBA" id="ARBA00022574"/>
    </source>
</evidence>
<dbReference type="Proteomes" id="UP001589810">
    <property type="component" value="Unassembled WGS sequence"/>
</dbReference>
<feature type="repeat" description="WD" evidence="3">
    <location>
        <begin position="622"/>
        <end position="656"/>
    </location>
</feature>
<dbReference type="SUPFAM" id="SSF50978">
    <property type="entry name" value="WD40 repeat-like"/>
    <property type="match status" value="1"/>
</dbReference>
<feature type="repeat" description="WD" evidence="3">
    <location>
        <begin position="752"/>
        <end position="793"/>
    </location>
</feature>
<dbReference type="CDD" id="cd00093">
    <property type="entry name" value="HTH_XRE"/>
    <property type="match status" value="1"/>
</dbReference>
<dbReference type="SUPFAM" id="SSF50998">
    <property type="entry name" value="Quinoprotein alcohol dehydrogenase-like"/>
    <property type="match status" value="1"/>
</dbReference>
<evidence type="ECO:0000256" key="3">
    <source>
        <dbReference type="PROSITE-ProRule" id="PRU00221"/>
    </source>
</evidence>
<dbReference type="SUPFAM" id="SSF52540">
    <property type="entry name" value="P-loop containing nucleoside triphosphate hydrolases"/>
    <property type="match status" value="1"/>
</dbReference>
<dbReference type="PANTHER" id="PTHR22847">
    <property type="entry name" value="WD40 REPEAT PROTEIN"/>
    <property type="match status" value="1"/>
</dbReference>
<feature type="repeat" description="WD" evidence="3">
    <location>
        <begin position="661"/>
        <end position="702"/>
    </location>
</feature>
<organism evidence="6 7">
    <name type="scientific">Kutzneria chonburiensis</name>
    <dbReference type="NCBI Taxonomy" id="1483604"/>
    <lineage>
        <taxon>Bacteria</taxon>
        <taxon>Bacillati</taxon>
        <taxon>Actinomycetota</taxon>
        <taxon>Actinomycetes</taxon>
        <taxon>Pseudonocardiales</taxon>
        <taxon>Pseudonocardiaceae</taxon>
        <taxon>Kutzneria</taxon>
    </lineage>
</organism>
<dbReference type="PRINTS" id="PR00320">
    <property type="entry name" value="GPROTEINBRPT"/>
</dbReference>
<dbReference type="InterPro" id="IPR001387">
    <property type="entry name" value="Cro/C1-type_HTH"/>
</dbReference>
<comment type="caution">
    <text evidence="6">The sequence shown here is derived from an EMBL/GenBank/DDBJ whole genome shotgun (WGS) entry which is preliminary data.</text>
</comment>
<keyword evidence="4" id="KW-0472">Membrane</keyword>
<sequence>MPRAEQPLDLDGSALSEFAAELRKLRELAGRPTYRELAARAHFSSTTLSDAAGGKRLPSLAVTLAYVRGCDGNVEEWEQRWHAVRAAAEISPEIPDDANAPYVGLASYDIADADRFVGREHLVADLAERVRRQRFTAVFGPSGSGKSSALRAGLIPALSGRTALITPGGRPMAALDGVAADVVVVDQFEELFTLCGDEAERERFIAALLDAPYRVVIGVRADFYPHCAQHPGLVAAMQDAQVTVGPMTMDELRRAIVAPAARANCAVEGALLATLMSEASGRPGILPLLSHALLETWRRRAGAKLTLAGYQSAGGIAHALARTADTVFDGFTEPQQLTARDLFVRLCVLGEGTEDTRRRVPRSELDPGVDDVITQLVDARLVVADRESVEITHEALIRSWPRLRRWLSEDREGLRIHRALTEATAAWEAMDRDPSALYRGARLEQALLWRAAASPSAREGEFLDASELGREAELAAARRRTKRLRVLMAAVVVFAIVAAVAAVVAGNERTTALKQRDDAQFQQVLAESDWLRDRDPALSAQLAMVAWRMRPGDDSVRTRLLSTQTANLAQTIGNHNGNVYWTSFSPDGEVLATAGNDDTFRLWDPARPALLASMPGDQHGWVSAAVFSPVGRVLATSGQAGSVQLWNVADARAPKRFGAAIPAVGGSVSLLAFSPDGRLLATADNDGTVGLWNVADPAHPRSLGVLRGHTQAVRSVAFSGDGRLLASGGEDKTVRVWNIQDVEHPVAVGNPLTGNNLLVHSVTFSPDSRYVVSGGQDGAVRIWDVGTGAAVGAPLTEHSSGVWSVEFSHDGSMLATGSADGTAGLWNVADVAHPALLSRANAGGDVYTVSFAPDDNRVVTGSSDGVVRLWSLPGRVLLGHRTTVDAIAFRADGKLVATGGLDGVVRLWRVEDSSLLAEIPPPAGEVASCSASCTDIEISPDGRTLAVLSQAKVLRFWDIGNPEQPAPLGDGLRTRTPYRAAFALSPDGRTMALPDDQHGIQLWDVTDPRTPVVVGRITGEIGGNAVVFSPDGRTLATVDSDHSIRLWDVSVRSSPRAAGQLRGNSSNVVTIAFSPDGRTLASAGSDQTVRLWDVAARAAAVMPGHTRSVSTVAFSPDGRTLVSGSTDQTIRFWDVGRRTAFGAPMAALTSRGAGLTYSPGGQYLAVSDDADTVRLLDLDVQHAVSRICGTTDSVTEGQWWRYLPTLPYDPPCRA</sequence>
<feature type="transmembrane region" description="Helical" evidence="4">
    <location>
        <begin position="486"/>
        <end position="506"/>
    </location>
</feature>
<dbReference type="InterPro" id="IPR019775">
    <property type="entry name" value="WD40_repeat_CS"/>
</dbReference>
<dbReference type="PROSITE" id="PS50082">
    <property type="entry name" value="WD_REPEATS_2"/>
    <property type="match status" value="11"/>
</dbReference>
<feature type="repeat" description="WD" evidence="3">
    <location>
        <begin position="1061"/>
        <end position="1102"/>
    </location>
</feature>
<dbReference type="InterPro" id="IPR015943">
    <property type="entry name" value="WD40/YVTN_repeat-like_dom_sf"/>
</dbReference>
<name>A0ABV6MMG3_9PSEU</name>
<feature type="domain" description="HTH cro/C1-type" evidence="5">
    <location>
        <begin position="21"/>
        <end position="77"/>
    </location>
</feature>
<evidence type="ECO:0000313" key="7">
    <source>
        <dbReference type="Proteomes" id="UP001589810"/>
    </source>
</evidence>
<dbReference type="CDD" id="cd00200">
    <property type="entry name" value="WD40"/>
    <property type="match status" value="2"/>
</dbReference>
<keyword evidence="2" id="KW-0677">Repeat</keyword>
<dbReference type="InterPro" id="IPR001680">
    <property type="entry name" value="WD40_rpt"/>
</dbReference>
<proteinExistence type="predicted"/>